<dbReference type="AlphaFoldDB" id="A0A0C2N988"/>
<accession>A0A0C2N988</accession>
<dbReference type="PANTHER" id="PTHR33327">
    <property type="entry name" value="ENDONUCLEASE"/>
    <property type="match status" value="1"/>
</dbReference>
<dbReference type="Proteomes" id="UP000031668">
    <property type="component" value="Unassembled WGS sequence"/>
</dbReference>
<sequence>MEEISAISHANAVAIKLPTFWTAQPRVWFVQTEAQFHLRGIVSDTTKYYYVVGALDQETAGRMIDTLSKPPLEGKYENLKSKLLSAGPGLQTSRHDGPRRSEAICSSL</sequence>
<keyword evidence="6" id="KW-1185">Reference proteome</keyword>
<comment type="caution">
    <text evidence="4">The sequence shown here is derived from an EMBL/GenBank/DDBJ whole genome shotgun (WGS) entry which is preliminary data.</text>
</comment>
<feature type="region of interest" description="Disordered" evidence="1">
    <location>
        <begin position="84"/>
        <end position="108"/>
    </location>
</feature>
<dbReference type="Pfam" id="PF23055">
    <property type="entry name" value="DUF7041"/>
    <property type="match status" value="1"/>
</dbReference>
<gene>
    <name evidence="3" type="ORF">RF11_07377</name>
    <name evidence="4" type="ORF">RF11_11822</name>
    <name evidence="5" type="ORF">RF11_12080</name>
</gene>
<organism evidence="4 6">
    <name type="scientific">Thelohanellus kitauei</name>
    <name type="common">Myxosporean</name>
    <dbReference type="NCBI Taxonomy" id="669202"/>
    <lineage>
        <taxon>Eukaryota</taxon>
        <taxon>Metazoa</taxon>
        <taxon>Cnidaria</taxon>
        <taxon>Myxozoa</taxon>
        <taxon>Myxosporea</taxon>
        <taxon>Bivalvulida</taxon>
        <taxon>Platysporina</taxon>
        <taxon>Myxobolidae</taxon>
        <taxon>Thelohanellus</taxon>
    </lineage>
</organism>
<dbReference type="EMBL" id="JWZT01002055">
    <property type="protein sequence ID" value="KII70487.1"/>
    <property type="molecule type" value="Genomic_DNA"/>
</dbReference>
<evidence type="ECO:0000313" key="3">
    <source>
        <dbReference type="EMBL" id="KII60614.1"/>
    </source>
</evidence>
<feature type="compositionally biased region" description="Basic and acidic residues" evidence="1">
    <location>
        <begin position="93"/>
        <end position="102"/>
    </location>
</feature>
<dbReference type="OrthoDB" id="6260718at2759"/>
<dbReference type="OMA" id="CQSAWFA"/>
<dbReference type="PANTHER" id="PTHR33327:SF3">
    <property type="entry name" value="RNA-DIRECTED DNA POLYMERASE"/>
    <property type="match status" value="1"/>
</dbReference>
<evidence type="ECO:0000313" key="4">
    <source>
        <dbReference type="EMBL" id="KII70487.1"/>
    </source>
</evidence>
<reference evidence="4 6" key="1">
    <citation type="journal article" date="2014" name="Genome Biol. Evol.">
        <title>The genome of the myxosporean Thelohanellus kitauei shows adaptations to nutrient acquisition within its fish host.</title>
        <authorList>
            <person name="Yang Y."/>
            <person name="Xiong J."/>
            <person name="Zhou Z."/>
            <person name="Huo F."/>
            <person name="Miao W."/>
            <person name="Ran C."/>
            <person name="Liu Y."/>
            <person name="Zhang J."/>
            <person name="Feng J."/>
            <person name="Wang M."/>
            <person name="Wang M."/>
            <person name="Wang L."/>
            <person name="Yao B."/>
        </authorList>
    </citation>
    <scope>NUCLEOTIDE SEQUENCE [LARGE SCALE GENOMIC DNA]</scope>
    <source>
        <strain evidence="4">Wuqing</strain>
    </source>
</reference>
<dbReference type="InterPro" id="IPR055469">
    <property type="entry name" value="DUF7041"/>
</dbReference>
<name>A0A0C2N988_THEKT</name>
<dbReference type="EMBL" id="JWZT01000553">
    <property type="protein sequence ID" value="KII74097.1"/>
    <property type="molecule type" value="Genomic_DNA"/>
</dbReference>
<protein>
    <recommendedName>
        <fullName evidence="2">DUF7041 domain-containing protein</fullName>
    </recommendedName>
</protein>
<evidence type="ECO:0000256" key="1">
    <source>
        <dbReference type="SAM" id="MobiDB-lite"/>
    </source>
</evidence>
<evidence type="ECO:0000313" key="5">
    <source>
        <dbReference type="EMBL" id="KII74097.1"/>
    </source>
</evidence>
<evidence type="ECO:0000313" key="6">
    <source>
        <dbReference type="Proteomes" id="UP000031668"/>
    </source>
</evidence>
<proteinExistence type="predicted"/>
<dbReference type="EMBL" id="JWZT01005556">
    <property type="protein sequence ID" value="KII60614.1"/>
    <property type="molecule type" value="Genomic_DNA"/>
</dbReference>
<feature type="domain" description="DUF7041" evidence="2">
    <location>
        <begin position="17"/>
        <end position="85"/>
    </location>
</feature>
<evidence type="ECO:0000259" key="2">
    <source>
        <dbReference type="Pfam" id="PF23055"/>
    </source>
</evidence>